<reference evidence="3" key="2">
    <citation type="submission" date="2022-01" db="EMBL/GenBank/DDBJ databases">
        <authorList>
            <person name="Yamashiro T."/>
            <person name="Shiraishi A."/>
            <person name="Satake H."/>
            <person name="Nakayama K."/>
        </authorList>
    </citation>
    <scope>NUCLEOTIDE SEQUENCE</scope>
</reference>
<feature type="compositionally biased region" description="Gly residues" evidence="1">
    <location>
        <begin position="419"/>
        <end position="429"/>
    </location>
</feature>
<feature type="compositionally biased region" description="Acidic residues" evidence="1">
    <location>
        <begin position="879"/>
        <end position="891"/>
    </location>
</feature>
<dbReference type="InterPro" id="IPR035979">
    <property type="entry name" value="RBD_domain_sf"/>
</dbReference>
<evidence type="ECO:0000313" key="3">
    <source>
        <dbReference type="EMBL" id="GJS61352.1"/>
    </source>
</evidence>
<feature type="region of interest" description="Disordered" evidence="1">
    <location>
        <begin position="1"/>
        <end position="23"/>
    </location>
</feature>
<sequence length="1613" mass="181949">MRTRNSNFLNNSNVTIPRRRNKGRAPNIVEPELRTIVAPMAERTMEELLRAPTEGYGEAIVLPEINADHFEIKTNLLQLVQANPFHGLENENPHAHINSFKRITSTLRFRNVPNDVIKLMMFPYSLEGAAKTWYEKEPPNSILTWEDLVTKFVNQFFPPSKTTHLKNKISRFTQKFDESFSEAWERFKEMLRACPHHGFTELTQVDTFYNGLNDNDQDSLNAAAGGNLLSKTTREALNIIENKSKVRYSRNKPNASRMNTTSRENVSKTDERIDKLADQLSTLVEIVSKKVVTPASVKAVEETCVTCGGAHSWYNCPTTDNNQASVCATTGTYNQVNPPNRVSNQMAPPGFAPVQNNGQNRFNQNQVQGNNFNRGNNFHGNQGVNESERGEAGWAGESVDRGAGRGGGRESGAWVSGGVESGVEGGEGVRGGDRDAGRDGVDAGTEKGGRGGVWRCVREEDEGVRGGGGLGWCGVEVRCAAREGVLWEVVGVRRRRGDVRAARCRGSPGETESSSFKICANLGALVQVFLQMDASISVSHASVEIVLSQSHVLRVLGAEVNGVDVSELRAYVSLARDEVRLGDDVFMYQFAVSRTYGHVIDVFIPDRRSKIGKRFGFVRFIKVFDVDRLVGNLCTVWIGKHRLHVNVARFSRPLLKNNRSFVNKEEQMRDKFNGEKKDSAERTSQNSYAYVVKGGFQANGEKDTAPVMVLDDSCVNQQDFSCCLNGKVKEFGALVNLKIVIRNEGFSDVGLKYLGGLWVMLTFNSKEAKEKFLSCVAINTWFAQLIQASSELMVDDRVTWVDIEGIPLKLWTSNTFKKIASRWGTLIDVDKSEDENFHSRRMCILTKGMTNVYETFKINHHGKVYWVRAKEISGWVPDFEEQSDEESDSDSEQSVQGFSEDIDGREEEQQVDDDISVVPDTIGTNARTKDDEGTASKEVMENQSSDPFGIYSLLKEKNRECDVNVHDNIASVDGSSATRCKKDGTESVGSGHIHKVEVPRTGGSILSLMEELIKEGFFVFGILMFSKKNVTVSDYFIMIRGDWLSNGKSVLIISVYAPQELSEKKMLWDYLNHVIVNWKGEVIIMGDFNEVRHKSERFGSSFNVQGAKVFNSFIVNSNLVEVPLGGCSFTWCHSSASKMSKLDRFLISEAFFRVCPSISAITLDRFLSDHRPILLRESFHDFGPIPFRFFHFWLEVDGFEKLIKDVWHEAPSNSSNAMVNLMQKLKFVKNKIRVWNRLRQSDKNRKNILEQELGNLDSIIDKAKIKWAVKGDENSKYFYGILNKKRSQLAIRGVMIDGLWVERSDVVKNEFHNHFRRRFEQPNLVRPVLKMEFSNRLTLSQIQDLEAEVSNEEIKKAVWDCGIDKSPGPDGFTFGFYKKFWDIIESDVVAAVKSFFHSGNFQKGCNFSFITLIPKILDAKLVKDFRPICLIGSLYKIISKILANRLVLVLGNLVNEVQSAFFADRQILDGSFILNEVYQWCKSKRKQSFILKIDFEKAYDSVRWDYVVDVLSKFGFGKRWCEWIHECFRSSRGSVLVNGSPTTEFQFYKGLKQGDPLAPFIFILVMESLHLSFNRVVDAGLFQGLCSEGDAEAFQDEDLLLRLGKSKLGGISR</sequence>
<dbReference type="PANTHER" id="PTHR31635">
    <property type="entry name" value="REVERSE TRANSCRIPTASE DOMAIN-CONTAINING PROTEIN-RELATED"/>
    <property type="match status" value="1"/>
</dbReference>
<accession>A0ABQ4X7Y6</accession>
<feature type="compositionally biased region" description="Acidic residues" evidence="1">
    <location>
        <begin position="900"/>
        <end position="915"/>
    </location>
</feature>
<keyword evidence="3" id="KW-0548">Nucleotidyltransferase</keyword>
<dbReference type="InterPro" id="IPR005135">
    <property type="entry name" value="Endo/exonuclease/phosphatase"/>
</dbReference>
<evidence type="ECO:0000256" key="1">
    <source>
        <dbReference type="SAM" id="MobiDB-lite"/>
    </source>
</evidence>
<feature type="compositionally biased region" description="Polar residues" evidence="1">
    <location>
        <begin position="1"/>
        <end position="15"/>
    </location>
</feature>
<feature type="domain" description="Reverse transcriptase" evidence="2">
    <location>
        <begin position="1394"/>
        <end position="1613"/>
    </location>
</feature>
<dbReference type="InterPro" id="IPR000477">
    <property type="entry name" value="RT_dom"/>
</dbReference>
<evidence type="ECO:0000259" key="2">
    <source>
        <dbReference type="PROSITE" id="PS50878"/>
    </source>
</evidence>
<dbReference type="Pfam" id="PF14529">
    <property type="entry name" value="Exo_endo_phos_2"/>
    <property type="match status" value="1"/>
</dbReference>
<feature type="region of interest" description="Disordered" evidence="1">
    <location>
        <begin position="249"/>
        <end position="268"/>
    </location>
</feature>
<comment type="caution">
    <text evidence="3">The sequence shown here is derived from an EMBL/GenBank/DDBJ whole genome shotgun (WGS) entry which is preliminary data.</text>
</comment>
<dbReference type="GO" id="GO:0003964">
    <property type="term" value="F:RNA-directed DNA polymerase activity"/>
    <property type="evidence" value="ECO:0007669"/>
    <property type="project" value="UniProtKB-KW"/>
</dbReference>
<dbReference type="CDD" id="cd01650">
    <property type="entry name" value="RT_nLTR_like"/>
    <property type="match status" value="1"/>
</dbReference>
<reference evidence="3" key="1">
    <citation type="journal article" date="2022" name="Int. J. Mol. Sci.">
        <title>Draft Genome of Tanacetum Coccineum: Genomic Comparison of Closely Related Tanacetum-Family Plants.</title>
        <authorList>
            <person name="Yamashiro T."/>
            <person name="Shiraishi A."/>
            <person name="Nakayama K."/>
            <person name="Satake H."/>
        </authorList>
    </citation>
    <scope>NUCLEOTIDE SEQUENCE</scope>
</reference>
<keyword evidence="3" id="KW-0808">Transferase</keyword>
<dbReference type="Gene3D" id="3.30.70.330">
    <property type="match status" value="1"/>
</dbReference>
<dbReference type="CDD" id="cd00590">
    <property type="entry name" value="RRM_SF"/>
    <property type="match status" value="1"/>
</dbReference>
<evidence type="ECO:0000313" key="4">
    <source>
        <dbReference type="Proteomes" id="UP001151760"/>
    </source>
</evidence>
<feature type="region of interest" description="Disordered" evidence="1">
    <location>
        <begin position="879"/>
        <end position="941"/>
    </location>
</feature>
<dbReference type="InterPro" id="IPR005162">
    <property type="entry name" value="Retrotrans_gag_dom"/>
</dbReference>
<gene>
    <name evidence="3" type="ORF">Tco_0656136</name>
</gene>
<dbReference type="InterPro" id="IPR036691">
    <property type="entry name" value="Endo/exonu/phosph_ase_sf"/>
</dbReference>
<feature type="compositionally biased region" description="Basic and acidic residues" evidence="1">
    <location>
        <begin position="430"/>
        <end position="449"/>
    </location>
</feature>
<dbReference type="InterPro" id="IPR043502">
    <property type="entry name" value="DNA/RNA_pol_sf"/>
</dbReference>
<feature type="compositionally biased region" description="Polar residues" evidence="1">
    <location>
        <begin position="251"/>
        <end position="264"/>
    </location>
</feature>
<keyword evidence="4" id="KW-1185">Reference proteome</keyword>
<proteinExistence type="predicted"/>
<feature type="region of interest" description="Disordered" evidence="1">
    <location>
        <begin position="377"/>
        <end position="449"/>
    </location>
</feature>
<dbReference type="Proteomes" id="UP001151760">
    <property type="component" value="Unassembled WGS sequence"/>
</dbReference>
<dbReference type="Pfam" id="PF03732">
    <property type="entry name" value="Retrotrans_gag"/>
    <property type="match status" value="1"/>
</dbReference>
<keyword evidence="3" id="KW-0695">RNA-directed DNA polymerase</keyword>
<dbReference type="Gene3D" id="3.60.10.10">
    <property type="entry name" value="Endonuclease/exonuclease/phosphatase"/>
    <property type="match status" value="1"/>
</dbReference>
<name>A0ABQ4X7Y6_9ASTR</name>
<dbReference type="SUPFAM" id="SSF56672">
    <property type="entry name" value="DNA/RNA polymerases"/>
    <property type="match status" value="1"/>
</dbReference>
<dbReference type="SUPFAM" id="SSF56219">
    <property type="entry name" value="DNase I-like"/>
    <property type="match status" value="1"/>
</dbReference>
<dbReference type="EMBL" id="BQNB010009284">
    <property type="protein sequence ID" value="GJS61352.1"/>
    <property type="molecule type" value="Genomic_DNA"/>
</dbReference>
<protein>
    <submittedName>
        <fullName evidence="3">RNA-directed DNA polymerase, eukaryota</fullName>
    </submittedName>
</protein>
<organism evidence="3 4">
    <name type="scientific">Tanacetum coccineum</name>
    <dbReference type="NCBI Taxonomy" id="301880"/>
    <lineage>
        <taxon>Eukaryota</taxon>
        <taxon>Viridiplantae</taxon>
        <taxon>Streptophyta</taxon>
        <taxon>Embryophyta</taxon>
        <taxon>Tracheophyta</taxon>
        <taxon>Spermatophyta</taxon>
        <taxon>Magnoliopsida</taxon>
        <taxon>eudicotyledons</taxon>
        <taxon>Gunneridae</taxon>
        <taxon>Pentapetalae</taxon>
        <taxon>asterids</taxon>
        <taxon>campanulids</taxon>
        <taxon>Asterales</taxon>
        <taxon>Asteraceae</taxon>
        <taxon>Asteroideae</taxon>
        <taxon>Anthemideae</taxon>
        <taxon>Anthemidinae</taxon>
        <taxon>Tanacetum</taxon>
    </lineage>
</organism>
<dbReference type="SUPFAM" id="SSF54928">
    <property type="entry name" value="RNA-binding domain, RBD"/>
    <property type="match status" value="1"/>
</dbReference>
<feature type="compositionally biased region" description="Basic and acidic residues" evidence="1">
    <location>
        <begin position="927"/>
        <end position="940"/>
    </location>
</feature>
<dbReference type="Pfam" id="PF00078">
    <property type="entry name" value="RVT_1"/>
    <property type="match status" value="1"/>
</dbReference>
<dbReference type="PROSITE" id="PS50878">
    <property type="entry name" value="RT_POL"/>
    <property type="match status" value="1"/>
</dbReference>
<dbReference type="PANTHER" id="PTHR31635:SF196">
    <property type="entry name" value="REVERSE TRANSCRIPTASE DOMAIN-CONTAINING PROTEIN-RELATED"/>
    <property type="match status" value="1"/>
</dbReference>
<dbReference type="InterPro" id="IPR012677">
    <property type="entry name" value="Nucleotide-bd_a/b_plait_sf"/>
</dbReference>